<dbReference type="PANTHER" id="PTHR41259:SF1">
    <property type="entry name" value="DOUBLE-STRAND BREAK REPAIR RAD50 ATPASE, PUTATIVE-RELATED"/>
    <property type="match status" value="1"/>
</dbReference>
<keyword evidence="4" id="KW-1185">Reference proteome</keyword>
<organism evidence="3 4">
    <name type="scientific">Gracilibacillus boraciitolerans JCM 21714</name>
    <dbReference type="NCBI Taxonomy" id="1298598"/>
    <lineage>
        <taxon>Bacteria</taxon>
        <taxon>Bacillati</taxon>
        <taxon>Bacillota</taxon>
        <taxon>Bacilli</taxon>
        <taxon>Bacillales</taxon>
        <taxon>Bacillaceae</taxon>
        <taxon>Gracilibacillus</taxon>
    </lineage>
</organism>
<dbReference type="eggNOG" id="COG4717">
    <property type="taxonomic scope" value="Bacteria"/>
</dbReference>
<feature type="coiled-coil region" evidence="1">
    <location>
        <begin position="703"/>
        <end position="956"/>
    </location>
</feature>
<feature type="coiled-coil region" evidence="1">
    <location>
        <begin position="600"/>
        <end position="634"/>
    </location>
</feature>
<keyword evidence="1" id="KW-0175">Coiled coil</keyword>
<dbReference type="SUPFAM" id="SSF52540">
    <property type="entry name" value="P-loop containing nucleoside triphosphate hydrolases"/>
    <property type="match status" value="1"/>
</dbReference>
<evidence type="ECO:0000313" key="4">
    <source>
        <dbReference type="Proteomes" id="UP000019102"/>
    </source>
</evidence>
<dbReference type="InterPro" id="IPR038734">
    <property type="entry name" value="YhaN_AAA"/>
</dbReference>
<accession>W4VE56</accession>
<dbReference type="InterPro" id="IPR027417">
    <property type="entry name" value="P-loop_NTPase"/>
</dbReference>
<protein>
    <recommendedName>
        <fullName evidence="2">YhaN AAA domain-containing protein</fullName>
    </recommendedName>
</protein>
<dbReference type="STRING" id="1298598.JCM21714_34"/>
<feature type="domain" description="YhaN AAA" evidence="2">
    <location>
        <begin position="1"/>
        <end position="205"/>
    </location>
</feature>
<evidence type="ECO:0000313" key="3">
    <source>
        <dbReference type="EMBL" id="GAE91098.1"/>
    </source>
</evidence>
<comment type="caution">
    <text evidence="3">The sequence shown here is derived from an EMBL/GenBank/DDBJ whole genome shotgun (WGS) entry which is preliminary data.</text>
</comment>
<dbReference type="RefSeq" id="WP_052000292.1">
    <property type="nucleotide sequence ID" value="NZ_BAVS01000001.1"/>
</dbReference>
<dbReference type="Gene3D" id="3.40.50.300">
    <property type="entry name" value="P-loop containing nucleotide triphosphate hydrolases"/>
    <property type="match status" value="1"/>
</dbReference>
<evidence type="ECO:0000259" key="2">
    <source>
        <dbReference type="Pfam" id="PF13514"/>
    </source>
</evidence>
<dbReference type="Pfam" id="PF13514">
    <property type="entry name" value="AAA_27"/>
    <property type="match status" value="1"/>
</dbReference>
<dbReference type="eggNOG" id="COG1196">
    <property type="taxonomic scope" value="Bacteria"/>
</dbReference>
<sequence length="973" mass="113287">MRFDYLHLEAFGHFTNYELLFEEDKNFHILYGPNEAGKSTILRSVSNLLYGFPQQTTDSFLHSNQKLRVGGRLTNKHGETLSFYRRKGRKNTVLDWENQPLDEKRVQTFLDGMSEQQFVNMFALDHVRLREGGASLLQSDGHVGESLFSAASGISVLRRVLDELENNSRDLYLKSGSKPVINQAIKEEKELTKQISDNQLKVQTWKDLEQSYLDGERKIAELKQELKMLSTEETKYRRLKQTLPKIALRNEMIDKRKELENVPELSENAEEKRKECVQKSQQAEDKLTDLTKRISQIDNELAKVTIPDGLVEQEVQIEGLNREVEGYRNHREQIPVLEGRHRQLAQQVHTALKELDVSENSMEQIERYRMTAAKKKSIRELCDQYPLLEQERKTANKEFDTTGKDVDKQSVLLDQLGESIDVDTLEQVINQVKEEGKLEARIYETQIKNEQLKEEIAEAINRLPLFSGTSEELMQLQVPSLTNTVKKYDKKQQELTKELREIQEKIDGERESKALNNKRIRELESVADIPTEDLLQTLRQHRDTGWLVIRDKLNDKVVDDQTLQAFTQGLPLDLAFEKSISESDDTADTMRREAEKLGEKNKLISDIEVSEQSLVTLENKYTDIEAELTRWKEEWVNEWSPARINPLTPEEMIEWLEEFKQIRALILEEREIVEERNRLIKTRDQLYHLLKNTLTDLITISPADSLAELVDQAEKTRKELSANESHRHHLQAVMNDLQEKLKKTSDRKEEADKQMEQWNEKWEKASRELSLPVDTSPAVAKELIEMYEDCVRTYDEMKQVENEIKSINERIDFFHDKVNSLDQSFVQATENMAVDVVVTQLYQALNQAKQDKVKLENLKQQRQQLQQEKELARQTGMDAKEELNELLKQANCDTLEELEKVEIASNQKRSYKEKISQIEEDIVGVGNGLTLEQLLVEAEETDIDLVDHELDELTHKRDELDGFRSEFEQEHGS</sequence>
<reference evidence="3 4" key="1">
    <citation type="journal article" date="2014" name="Genome Announc.">
        <title>Draft Genome Sequence of the Boron-Tolerant and Moderately Halotolerant Bacterium Gracilibacillus boraciitolerans JCM 21714T.</title>
        <authorList>
            <person name="Ahmed I."/>
            <person name="Oshima K."/>
            <person name="Suda W."/>
            <person name="Kitamura K."/>
            <person name="Iida T."/>
            <person name="Ohmori Y."/>
            <person name="Fujiwara T."/>
            <person name="Hattori M."/>
            <person name="Ohkuma M."/>
        </authorList>
    </citation>
    <scope>NUCLEOTIDE SEQUENCE [LARGE SCALE GENOMIC DNA]</scope>
    <source>
        <strain evidence="3 4">JCM 21714</strain>
    </source>
</reference>
<dbReference type="PANTHER" id="PTHR41259">
    <property type="entry name" value="DOUBLE-STRAND BREAK REPAIR RAD50 ATPASE, PUTATIVE-RELATED"/>
    <property type="match status" value="1"/>
</dbReference>
<gene>
    <name evidence="3" type="ORF">JCM21714_34</name>
</gene>
<dbReference type="OrthoDB" id="9764467at2"/>
<proteinExistence type="predicted"/>
<evidence type="ECO:0000256" key="1">
    <source>
        <dbReference type="SAM" id="Coils"/>
    </source>
</evidence>
<dbReference type="AlphaFoldDB" id="W4VE56"/>
<dbReference type="EMBL" id="BAVS01000001">
    <property type="protein sequence ID" value="GAE91098.1"/>
    <property type="molecule type" value="Genomic_DNA"/>
</dbReference>
<name>W4VE56_9BACI</name>
<feature type="coiled-coil region" evidence="1">
    <location>
        <begin position="435"/>
        <end position="512"/>
    </location>
</feature>
<feature type="coiled-coil region" evidence="1">
    <location>
        <begin position="205"/>
        <end position="330"/>
    </location>
</feature>
<dbReference type="Proteomes" id="UP000019102">
    <property type="component" value="Unassembled WGS sequence"/>
</dbReference>